<dbReference type="InterPro" id="IPR013762">
    <property type="entry name" value="Integrase-like_cat_sf"/>
</dbReference>
<evidence type="ECO:0000256" key="3">
    <source>
        <dbReference type="ARBA" id="ARBA00023125"/>
    </source>
</evidence>
<reference evidence="9" key="2">
    <citation type="submission" date="2022-05" db="EMBL/GenBank/DDBJ databases">
        <title>Metagenome Sequencing of an Archaeal-Dominated Microbial Community from a Hot Spring at the Los Azufres Geothermal Field, Mexico.</title>
        <authorList>
            <person name="Marin-Paredes R."/>
            <person name="Martinez-Romero E."/>
            <person name="Servin-Garciduenas L.E."/>
        </authorList>
    </citation>
    <scope>NUCLEOTIDE SEQUENCE</scope>
    <source>
        <strain evidence="9">AZ1-454</strain>
    </source>
</reference>
<dbReference type="Pfam" id="PF00589">
    <property type="entry name" value="Phage_integrase"/>
    <property type="match status" value="1"/>
</dbReference>
<dbReference type="NCBIfam" id="NF040815">
    <property type="entry name" value="recomb_XerA_Arch"/>
    <property type="match status" value="1"/>
</dbReference>
<feature type="domain" description="Core-binding (CB)" evidence="7">
    <location>
        <begin position="9"/>
        <end position="89"/>
    </location>
</feature>
<dbReference type="InterPro" id="IPR010998">
    <property type="entry name" value="Integrase_recombinase_N"/>
</dbReference>
<sequence length="271" mass="31034">MKLELGSPPEEGDPYEAFITALQVTGAGKGTVKLYSTAVREFLDFVGKDPRKVNSDDVNKWVLSLAKRANPTTVRYYVIAVRAFLKWLGVNVRPAVPRARRKEVRALNEEQIKLLISSARNLKTKLIVRLLSETGMRANELLNVRVDDVDLERNMIRLRVTKNGEERVVFFTDETKALLEKYLKRVNSELLFPMTYQALYKTIRRLGERVGIKGLRPHMLRHSFATNAIRKGMPLPAVQRLLGHKDIKTTQIYTHLVLEDLQEAYKKAFSS</sequence>
<feature type="domain" description="Tyr recombinase" evidence="6">
    <location>
        <begin position="102"/>
        <end position="266"/>
    </location>
</feature>
<dbReference type="InterPro" id="IPR004107">
    <property type="entry name" value="Integrase_SAM-like_N"/>
</dbReference>
<dbReference type="GO" id="GO:0003677">
    <property type="term" value="F:DNA binding"/>
    <property type="evidence" value="ECO:0007669"/>
    <property type="project" value="UniProtKB-UniRule"/>
</dbReference>
<dbReference type="InterPro" id="IPR044068">
    <property type="entry name" value="CB"/>
</dbReference>
<dbReference type="InterPro" id="IPR011010">
    <property type="entry name" value="DNA_brk_join_enz"/>
</dbReference>
<feature type="active site" evidence="5">
    <location>
        <position position="244"/>
    </location>
</feature>
<dbReference type="Pfam" id="PF13495">
    <property type="entry name" value="Phage_int_SAM_4"/>
    <property type="match status" value="1"/>
</dbReference>
<dbReference type="GO" id="GO:0009037">
    <property type="term" value="F:tyrosine-based site-specific recombinase activity"/>
    <property type="evidence" value="ECO:0007669"/>
    <property type="project" value="UniProtKB-UniRule"/>
</dbReference>
<feature type="active site" evidence="5">
    <location>
        <position position="218"/>
    </location>
</feature>
<dbReference type="GO" id="GO:0005737">
    <property type="term" value="C:cytoplasm"/>
    <property type="evidence" value="ECO:0007669"/>
    <property type="project" value="UniProtKB-SubCell"/>
</dbReference>
<dbReference type="InterPro" id="IPR033686">
    <property type="entry name" value="XerA"/>
</dbReference>
<dbReference type="Gene3D" id="1.10.443.10">
    <property type="entry name" value="Intergrase catalytic core"/>
    <property type="match status" value="1"/>
</dbReference>
<keyword evidence="4 5" id="KW-0233">DNA recombination</keyword>
<evidence type="ECO:0000256" key="4">
    <source>
        <dbReference type="ARBA" id="ARBA00023172"/>
    </source>
</evidence>
<gene>
    <name evidence="5" type="primary">xerA</name>
    <name evidence="9" type="ORF">TQ35_009005</name>
    <name evidence="8" type="ORF">TQ35_07465</name>
</gene>
<dbReference type="InterPro" id="IPR002104">
    <property type="entry name" value="Integrase_catalytic"/>
</dbReference>
<name>A0A0F2LLI6_9CREN</name>
<dbReference type="EMBL" id="JZWS01000114">
    <property type="protein sequence ID" value="KJR78402.1"/>
    <property type="molecule type" value="Genomic_DNA"/>
</dbReference>
<evidence type="ECO:0000313" key="8">
    <source>
        <dbReference type="EMBL" id="KJR78402.1"/>
    </source>
</evidence>
<feature type="active site" evidence="5">
    <location>
        <position position="221"/>
    </location>
</feature>
<dbReference type="PANTHER" id="PTHR30349:SF41">
    <property type="entry name" value="INTEGRASE_RECOMBINASE PROTEIN MJ0367-RELATED"/>
    <property type="match status" value="1"/>
</dbReference>
<dbReference type="InterPro" id="IPR050090">
    <property type="entry name" value="Tyrosine_recombinase_XerCD"/>
</dbReference>
<feature type="active site" evidence="5">
    <location>
        <position position="137"/>
    </location>
</feature>
<feature type="active site" evidence="5">
    <location>
        <position position="162"/>
    </location>
</feature>
<dbReference type="PANTHER" id="PTHR30349">
    <property type="entry name" value="PHAGE INTEGRASE-RELATED"/>
    <property type="match status" value="1"/>
</dbReference>
<keyword evidence="1 5" id="KW-0963">Cytoplasm</keyword>
<evidence type="ECO:0000256" key="5">
    <source>
        <dbReference type="HAMAP-Rule" id="MF_02055"/>
    </source>
</evidence>
<dbReference type="SUPFAM" id="SSF56349">
    <property type="entry name" value="DNA breaking-rejoining enzymes"/>
    <property type="match status" value="1"/>
</dbReference>
<evidence type="ECO:0000259" key="7">
    <source>
        <dbReference type="PROSITE" id="PS51900"/>
    </source>
</evidence>
<comment type="caution">
    <text evidence="8">The sequence shown here is derived from an EMBL/GenBank/DDBJ whole genome shotgun (WGS) entry which is preliminary data.</text>
</comment>
<protein>
    <recommendedName>
        <fullName evidence="5">Tyrosine recombinase XerA</fullName>
    </recommendedName>
</protein>
<accession>A0A0F2LLI6</accession>
<dbReference type="PROSITE" id="PS51900">
    <property type="entry name" value="CB"/>
    <property type="match status" value="1"/>
</dbReference>
<dbReference type="PROSITE" id="PS51898">
    <property type="entry name" value="TYR_RECOMBINASE"/>
    <property type="match status" value="1"/>
</dbReference>
<comment type="function">
    <text evidence="5">Site-specific tyrosine recombinase, which acts by catalyzing the cutting and rejoining of the recombining DNA molecules.</text>
</comment>
<comment type="similarity">
    <text evidence="5">Belongs to the 'phage' integrase family. XerA subfamily.</text>
</comment>
<comment type="subcellular location">
    <subcellularLocation>
        <location evidence="5">Cytoplasm</location>
    </subcellularLocation>
</comment>
<dbReference type="AlphaFoldDB" id="A0A0F2LLI6"/>
<reference evidence="8" key="1">
    <citation type="submission" date="2015-03" db="EMBL/GenBank/DDBJ databases">
        <title>Metagenome Sequencing of an Archaeal-Dominated Microbial Community from a Hot Spring at the Los Azufres Geothermal Field, Mexico.</title>
        <authorList>
            <person name="Servin-Garciduenas L.E."/>
            <person name="Martinez-Romero E."/>
        </authorList>
    </citation>
    <scope>NUCLEOTIDE SEQUENCE [LARGE SCALE GENOMIC DNA]</scope>
    <source>
        <strain evidence="8">AZ1-454</strain>
    </source>
</reference>
<dbReference type="EMBL" id="JZWS02000025">
    <property type="protein sequence ID" value="MCL7344692.1"/>
    <property type="molecule type" value="Genomic_DNA"/>
</dbReference>
<proteinExistence type="inferred from homology"/>
<evidence type="ECO:0000259" key="6">
    <source>
        <dbReference type="PROSITE" id="PS51898"/>
    </source>
</evidence>
<organism evidence="8">
    <name type="scientific">Candidatus Aramenus sulfurataquae</name>
    <dbReference type="NCBI Taxonomy" id="1326980"/>
    <lineage>
        <taxon>Archaea</taxon>
        <taxon>Thermoproteota</taxon>
        <taxon>Thermoprotei</taxon>
        <taxon>Sulfolobales</taxon>
        <taxon>Sulfolobaceae</taxon>
        <taxon>Candidatus Aramenus</taxon>
    </lineage>
</organism>
<keyword evidence="2 5" id="KW-0229">DNA integration</keyword>
<dbReference type="Gene3D" id="1.10.150.130">
    <property type="match status" value="1"/>
</dbReference>
<feature type="active site" description="O-(3'-phospho-DNA)-tyrosine intermediate" evidence="5">
    <location>
        <position position="253"/>
    </location>
</feature>
<dbReference type="CDD" id="cd00796">
    <property type="entry name" value="INT_Rci_Hp1_C"/>
    <property type="match status" value="1"/>
</dbReference>
<dbReference type="HAMAP" id="MF_02055">
    <property type="entry name" value="Recomb_XerA"/>
    <property type="match status" value="1"/>
</dbReference>
<dbReference type="GO" id="GO:0006313">
    <property type="term" value="P:DNA transposition"/>
    <property type="evidence" value="ECO:0007669"/>
    <property type="project" value="UniProtKB-UniRule"/>
</dbReference>
<keyword evidence="3 5" id="KW-0238">DNA-binding</keyword>
<evidence type="ECO:0000313" key="9">
    <source>
        <dbReference type="EMBL" id="MCL7344692.1"/>
    </source>
</evidence>
<evidence type="ECO:0000256" key="2">
    <source>
        <dbReference type="ARBA" id="ARBA00022908"/>
    </source>
</evidence>
<evidence type="ECO:0000256" key="1">
    <source>
        <dbReference type="ARBA" id="ARBA00022490"/>
    </source>
</evidence>